<evidence type="ECO:0000313" key="3">
    <source>
        <dbReference type="Proteomes" id="UP000053562"/>
    </source>
</evidence>
<dbReference type="EMBL" id="KQ234346">
    <property type="protein sequence ID" value="KMZ79270.1"/>
    <property type="molecule type" value="Genomic_DNA"/>
</dbReference>
<gene>
    <name evidence="2" type="ORF">PVIIG_01744</name>
</gene>
<proteinExistence type="predicted"/>
<evidence type="ECO:0000313" key="2">
    <source>
        <dbReference type="EMBL" id="KMZ79270.1"/>
    </source>
</evidence>
<keyword evidence="1" id="KW-0812">Transmembrane</keyword>
<sequence length="476" mass="55780">MNRAIQKRKPGWALFSHFKSDIKTVPKRSKSEHYEVIKTVIRREKKVKFKNIFLGVSLINVTTFLFTLSNYYAKRKENHYDVNDIGVVDHIVLTEFVSSMGLNNLPVYLQNRFFHKLVKSVQDENYSFKENALLGLLELFYKNKSAFSKIEKENKEEHAEFIKYIFAKLQEDANLEYTKKKIYSSILFYYIKHSDHNLSMPYEHIQEIVNNPNLFYNLQQRGEIISFLLLKMVKNEKNVANIYAKERDFLETYTSKAESTHHPEMFDDEGEKKEKKKKNKSYIPIIQFLIAQKGEHTGGGKSMWDFYYAVKKNSEDYYKQECLLLLQSYFDKINSPFCIDNNNVCVKKRSNYNSIMNKIYLKYFENTVIYTFFFSFVLHNINAKEYTLGNYLFAAKDIFRSVYSNCLINAMLLVQKAVTHNVSMRGDERSSVIVAFLFNQLNSLAFSASLYKCKYGIARRGVVHTPLSSAAGLLFS</sequence>
<feature type="transmembrane region" description="Helical" evidence="1">
    <location>
        <begin position="52"/>
        <end position="73"/>
    </location>
</feature>
<keyword evidence="1" id="KW-0472">Membrane</keyword>
<accession>A0A0J9S8J0</accession>
<dbReference type="OrthoDB" id="371589at2759"/>
<dbReference type="Proteomes" id="UP000053562">
    <property type="component" value="Unassembled WGS sequence"/>
</dbReference>
<protein>
    <submittedName>
        <fullName evidence="2">Uncharacterized protein</fullName>
    </submittedName>
</protein>
<reference evidence="2 3" key="1">
    <citation type="submission" date="2011-08" db="EMBL/GenBank/DDBJ databases">
        <title>The Genome Sequence of Plasmodium vivax India VII.</title>
        <authorList>
            <consortium name="The Broad Institute Genome Sequencing Platform"/>
            <consortium name="The Broad Institute Genome Sequencing Center for Infectious Disease"/>
            <person name="Neafsey D."/>
            <person name="Carlton J."/>
            <person name="Barnwell J."/>
            <person name="Collins W."/>
            <person name="Escalante A."/>
            <person name="Mullikin J."/>
            <person name="Saul A."/>
            <person name="Guigo R."/>
            <person name="Camara F."/>
            <person name="Young S.K."/>
            <person name="Zeng Q."/>
            <person name="Gargeya S."/>
            <person name="Fitzgerald M."/>
            <person name="Haas B."/>
            <person name="Abouelleil A."/>
            <person name="Alvarado L."/>
            <person name="Arachchi H.M."/>
            <person name="Berlin A."/>
            <person name="Brown A."/>
            <person name="Chapman S.B."/>
            <person name="Chen Z."/>
            <person name="Dunbar C."/>
            <person name="Freedman E."/>
            <person name="Gearin G."/>
            <person name="Gellesch M."/>
            <person name="Goldberg J."/>
            <person name="Griggs A."/>
            <person name="Gujja S."/>
            <person name="Heiman D."/>
            <person name="Howarth C."/>
            <person name="Larson L."/>
            <person name="Lui A."/>
            <person name="MacDonald P.J.P."/>
            <person name="Montmayeur A."/>
            <person name="Murphy C."/>
            <person name="Neiman D."/>
            <person name="Pearson M."/>
            <person name="Priest M."/>
            <person name="Roberts A."/>
            <person name="Saif S."/>
            <person name="Shea T."/>
            <person name="Shenoy N."/>
            <person name="Sisk P."/>
            <person name="Stolte C."/>
            <person name="Sykes S."/>
            <person name="Wortman J."/>
            <person name="Nusbaum C."/>
            <person name="Birren B."/>
        </authorList>
    </citation>
    <scope>NUCLEOTIDE SEQUENCE [LARGE SCALE GENOMIC DNA]</scope>
    <source>
        <strain evidence="2 3">India VII</strain>
    </source>
</reference>
<keyword evidence="1" id="KW-1133">Transmembrane helix</keyword>
<dbReference type="AlphaFoldDB" id="A0A0J9S8J0"/>
<name>A0A0J9S8J0_PLAVI</name>
<organism evidence="2 3">
    <name type="scientific">Plasmodium vivax India VII</name>
    <dbReference type="NCBI Taxonomy" id="1077284"/>
    <lineage>
        <taxon>Eukaryota</taxon>
        <taxon>Sar</taxon>
        <taxon>Alveolata</taxon>
        <taxon>Apicomplexa</taxon>
        <taxon>Aconoidasida</taxon>
        <taxon>Haemosporida</taxon>
        <taxon>Plasmodiidae</taxon>
        <taxon>Plasmodium</taxon>
        <taxon>Plasmodium (Plasmodium)</taxon>
    </lineage>
</organism>
<evidence type="ECO:0000256" key="1">
    <source>
        <dbReference type="SAM" id="Phobius"/>
    </source>
</evidence>